<dbReference type="RefSeq" id="XP_013790723.1">
    <property type="nucleotide sequence ID" value="XM_013935269.2"/>
</dbReference>
<dbReference type="InterPro" id="IPR022127">
    <property type="entry name" value="STIMATE/YPL162C"/>
</dbReference>
<accession>A0ABM1BXT7</accession>
<feature type="compositionally biased region" description="Basic residues" evidence="1">
    <location>
        <begin position="324"/>
        <end position="334"/>
    </location>
</feature>
<evidence type="ECO:0000313" key="3">
    <source>
        <dbReference type="Proteomes" id="UP000694941"/>
    </source>
</evidence>
<evidence type="ECO:0000256" key="2">
    <source>
        <dbReference type="SAM" id="Phobius"/>
    </source>
</evidence>
<organism evidence="3 4">
    <name type="scientific">Limulus polyphemus</name>
    <name type="common">Atlantic horseshoe crab</name>
    <dbReference type="NCBI Taxonomy" id="6850"/>
    <lineage>
        <taxon>Eukaryota</taxon>
        <taxon>Metazoa</taxon>
        <taxon>Ecdysozoa</taxon>
        <taxon>Arthropoda</taxon>
        <taxon>Chelicerata</taxon>
        <taxon>Merostomata</taxon>
        <taxon>Xiphosura</taxon>
        <taxon>Limulidae</taxon>
        <taxon>Limulus</taxon>
    </lineage>
</organism>
<feature type="transmembrane region" description="Helical" evidence="2">
    <location>
        <begin position="251"/>
        <end position="270"/>
    </location>
</feature>
<reference evidence="4" key="1">
    <citation type="submission" date="2025-08" db="UniProtKB">
        <authorList>
            <consortium name="RefSeq"/>
        </authorList>
    </citation>
    <scope>IDENTIFICATION</scope>
    <source>
        <tissue evidence="4">Muscle</tissue>
    </source>
</reference>
<dbReference type="Pfam" id="PF12400">
    <property type="entry name" value="STIMATE"/>
    <property type="match status" value="1"/>
</dbReference>
<dbReference type="PANTHER" id="PTHR31735:SF1">
    <property type="entry name" value="VACUOLAR MEMBRANE PROTEIN YPL162C"/>
    <property type="match status" value="1"/>
</dbReference>
<protein>
    <submittedName>
        <fullName evidence="4">Store-operated calcium entry regulator STIMATE-like</fullName>
    </submittedName>
</protein>
<evidence type="ECO:0000256" key="1">
    <source>
        <dbReference type="SAM" id="MobiDB-lite"/>
    </source>
</evidence>
<evidence type="ECO:0000313" key="4">
    <source>
        <dbReference type="RefSeq" id="XP_013790723.1"/>
    </source>
</evidence>
<feature type="region of interest" description="Disordered" evidence="1">
    <location>
        <begin position="315"/>
        <end position="334"/>
    </location>
</feature>
<keyword evidence="2" id="KW-0812">Transmembrane</keyword>
<feature type="transmembrane region" description="Helical" evidence="2">
    <location>
        <begin position="93"/>
        <end position="113"/>
    </location>
</feature>
<name>A0ABM1BXT7_LIMPO</name>
<dbReference type="Proteomes" id="UP000694941">
    <property type="component" value="Unplaced"/>
</dbReference>
<feature type="transmembrane region" description="Helical" evidence="2">
    <location>
        <begin position="134"/>
        <end position="151"/>
    </location>
</feature>
<keyword evidence="2" id="KW-1133">Transmembrane helix</keyword>
<keyword evidence="3" id="KW-1185">Reference proteome</keyword>
<keyword evidence="2" id="KW-0472">Membrane</keyword>
<sequence>MDTVMNSKFPEVILVSVLKFNLSEYGSNTSTASTSSTTLLAEPVESNTSISNDSSMGLGLVLGLRDQSSLQADPVGLSKIHCTHGALTDSFGWFVQGILAGLAFTCLILKRFCEPTKQRRPWIIWFYDTSKQGLGALVIHFANVFLAEFFHGDPCTWYIVSFLLDSSVGLFIIYVGIRLTQYFARKNSCNKIVFGEYGIPPQINAWLAQCGMYVVIVLVEKLLITLLIQLHFWESVREFIMSPIRNPKVEVAIVVLIIPFIVNVIMFWVTDNFLMHKHGRWKTEENPTTKLKVHYQPMDNQENSEVEILLSDEDNEGSDDAGCHHHHRKSISIV</sequence>
<feature type="transmembrane region" description="Helical" evidence="2">
    <location>
        <begin position="157"/>
        <end position="177"/>
    </location>
</feature>
<dbReference type="GeneID" id="106474581"/>
<feature type="transmembrane region" description="Helical" evidence="2">
    <location>
        <begin position="210"/>
        <end position="231"/>
    </location>
</feature>
<proteinExistence type="predicted"/>
<gene>
    <name evidence="4" type="primary">LOC106474581</name>
</gene>
<dbReference type="PANTHER" id="PTHR31735">
    <property type="entry name" value="VACUOLAR MEMBRANE PROTEIN YPL162C"/>
    <property type="match status" value="1"/>
</dbReference>